<dbReference type="InterPro" id="IPR036397">
    <property type="entry name" value="RNaseH_sf"/>
</dbReference>
<evidence type="ECO:0000313" key="2">
    <source>
        <dbReference type="EMBL" id="SPO22929.1"/>
    </source>
</evidence>
<dbReference type="InterPro" id="IPR038717">
    <property type="entry name" value="Tc1-like_DDE_dom"/>
</dbReference>
<dbReference type="Proteomes" id="UP000324022">
    <property type="component" value="Unassembled WGS sequence"/>
</dbReference>
<dbReference type="Gene3D" id="1.10.10.10">
    <property type="entry name" value="Winged helix-like DNA-binding domain superfamily/Winged helix DNA-binding domain"/>
    <property type="match status" value="1"/>
</dbReference>
<proteinExistence type="predicted"/>
<sequence>MPAANKRNVVPDSICEKIVNFVLHKGQTKAKVAKRLNYPWLTVDSIICKYKDTGNSTAQKKKGGAFHGHQAQQHHLNVMLQYVSQHPGTTIKEICRHLQQETGLELSITLVQNALHNRIPWTRPFAQHAIFLDKASFHLQQTQKIGRAPVGQQATQQDQPYNCRPNLSLLVAIDHNGIQAHHIKTGAWNASALLDFFLAYILPKFEGEGKTFILDNAPFHHSQQLIQTVHAQGHQIQYLPPYTPWFNIAKKVFAKVKPFVGCQELHKAEDIRS</sequence>
<dbReference type="SUPFAM" id="SSF46689">
    <property type="entry name" value="Homeodomain-like"/>
    <property type="match status" value="1"/>
</dbReference>
<name>A0A5C3E0L3_9BASI</name>
<dbReference type="Gene3D" id="3.30.420.10">
    <property type="entry name" value="Ribonuclease H-like superfamily/Ribonuclease H"/>
    <property type="match status" value="1"/>
</dbReference>
<dbReference type="InterPro" id="IPR012337">
    <property type="entry name" value="RNaseH-like_sf"/>
</dbReference>
<reference evidence="2 3" key="1">
    <citation type="submission" date="2018-03" db="EMBL/GenBank/DDBJ databases">
        <authorList>
            <person name="Guldener U."/>
        </authorList>
    </citation>
    <scope>NUCLEOTIDE SEQUENCE [LARGE SCALE GENOMIC DNA]</scope>
    <source>
        <strain evidence="2 3">NBRC100155</strain>
    </source>
</reference>
<dbReference type="PANTHER" id="PTHR46564:SF1">
    <property type="entry name" value="TRANSPOSASE"/>
    <property type="match status" value="1"/>
</dbReference>
<dbReference type="OrthoDB" id="2266637at2759"/>
<dbReference type="Pfam" id="PF13358">
    <property type="entry name" value="DDE_3"/>
    <property type="match status" value="1"/>
</dbReference>
<dbReference type="InterPro" id="IPR036388">
    <property type="entry name" value="WH-like_DNA-bd_sf"/>
</dbReference>
<dbReference type="AlphaFoldDB" id="A0A5C3E0L3"/>
<accession>A0A5C3E0L3</accession>
<dbReference type="GO" id="GO:0003676">
    <property type="term" value="F:nucleic acid binding"/>
    <property type="evidence" value="ECO:0007669"/>
    <property type="project" value="InterPro"/>
</dbReference>
<dbReference type="PANTHER" id="PTHR46564">
    <property type="entry name" value="TRANSPOSASE"/>
    <property type="match status" value="1"/>
</dbReference>
<feature type="domain" description="Tc1-like transposase DDE" evidence="1">
    <location>
        <begin position="130"/>
        <end position="257"/>
    </location>
</feature>
<organism evidence="2 3">
    <name type="scientific">Ustilago trichophora</name>
    <dbReference type="NCBI Taxonomy" id="86804"/>
    <lineage>
        <taxon>Eukaryota</taxon>
        <taxon>Fungi</taxon>
        <taxon>Dikarya</taxon>
        <taxon>Basidiomycota</taxon>
        <taxon>Ustilaginomycotina</taxon>
        <taxon>Ustilaginomycetes</taxon>
        <taxon>Ustilaginales</taxon>
        <taxon>Ustilaginaceae</taxon>
        <taxon>Ustilago</taxon>
    </lineage>
</organism>
<evidence type="ECO:0000259" key="1">
    <source>
        <dbReference type="Pfam" id="PF13358"/>
    </source>
</evidence>
<keyword evidence="3" id="KW-1185">Reference proteome</keyword>
<gene>
    <name evidence="2" type="ORF">UTRI_01607</name>
</gene>
<dbReference type="InterPro" id="IPR009057">
    <property type="entry name" value="Homeodomain-like_sf"/>
</dbReference>
<dbReference type="SUPFAM" id="SSF53098">
    <property type="entry name" value="Ribonuclease H-like"/>
    <property type="match status" value="1"/>
</dbReference>
<evidence type="ECO:0000313" key="3">
    <source>
        <dbReference type="Proteomes" id="UP000324022"/>
    </source>
</evidence>
<protein>
    <recommendedName>
        <fullName evidence="1">Tc1-like transposase DDE domain-containing protein</fullName>
    </recommendedName>
</protein>
<dbReference type="EMBL" id="OOIN01000005">
    <property type="protein sequence ID" value="SPO22929.1"/>
    <property type="molecule type" value="Genomic_DNA"/>
</dbReference>